<dbReference type="GO" id="GO:0047470">
    <property type="term" value="F:(1,4)-alpha-D-glucan 1-alpha-D-glucosylmutase activity"/>
    <property type="evidence" value="ECO:0007669"/>
    <property type="project" value="TreeGrafter"/>
</dbReference>
<protein>
    <submittedName>
        <fullName evidence="2">Malto-oligosyltrehalose synthase</fullName>
    </submittedName>
</protein>
<dbReference type="CDD" id="cd11336">
    <property type="entry name" value="AmyAc_MTSase"/>
    <property type="match status" value="1"/>
</dbReference>
<dbReference type="PANTHER" id="PTHR10357:SF216">
    <property type="entry name" value="MALTOOLIGOSYL TREHALOSE SYNTHASE-RELATED"/>
    <property type="match status" value="1"/>
</dbReference>
<dbReference type="Gene3D" id="1.10.150.200">
    <property type="entry name" value="Maltooligosyl trehalose synthase, domain 3"/>
    <property type="match status" value="1"/>
</dbReference>
<organism evidence="2 3">
    <name type="scientific">Tersicoccus phoenicis</name>
    <dbReference type="NCBI Taxonomy" id="554083"/>
    <lineage>
        <taxon>Bacteria</taxon>
        <taxon>Bacillati</taxon>
        <taxon>Actinomycetota</taxon>
        <taxon>Actinomycetes</taxon>
        <taxon>Micrococcales</taxon>
        <taxon>Micrococcaceae</taxon>
        <taxon>Tersicoccus</taxon>
    </lineage>
</organism>
<dbReference type="Pfam" id="PF00128">
    <property type="entry name" value="Alpha-amylase"/>
    <property type="match status" value="1"/>
</dbReference>
<dbReference type="SMART" id="SM00642">
    <property type="entry name" value="Aamy"/>
    <property type="match status" value="1"/>
</dbReference>
<dbReference type="InterPro" id="IPR013797">
    <property type="entry name" value="Maltooligo_trehalose_synth_4"/>
</dbReference>
<dbReference type="EMBL" id="MRDE01000078">
    <property type="protein sequence ID" value="OMH23206.1"/>
    <property type="molecule type" value="Genomic_DNA"/>
</dbReference>
<dbReference type="Gene3D" id="3.30.1590.10">
    <property type="entry name" value="Maltooligosyl trehalose synthase, domain 2"/>
    <property type="match status" value="1"/>
</dbReference>
<dbReference type="STRING" id="554083.BKD30_13795"/>
<dbReference type="GO" id="GO:0005992">
    <property type="term" value="P:trehalose biosynthetic process"/>
    <property type="evidence" value="ECO:0007669"/>
    <property type="project" value="TreeGrafter"/>
</dbReference>
<reference evidence="2 3" key="1">
    <citation type="submission" date="2016-12" db="EMBL/GenBank/DDBJ databases">
        <title>Draft genome of Tersicoccus phoenicis 1P05MA.</title>
        <authorList>
            <person name="Nakajima Y."/>
            <person name="Yoshizawa S."/>
            <person name="Nakamura K."/>
            <person name="Ogura Y."/>
            <person name="Hayashi T."/>
            <person name="Kogure K."/>
        </authorList>
    </citation>
    <scope>NUCLEOTIDE SEQUENCE [LARGE SCALE GENOMIC DNA]</scope>
    <source>
        <strain evidence="2 3">1p05MA</strain>
    </source>
</reference>
<proteinExistence type="predicted"/>
<dbReference type="Proteomes" id="UP000187085">
    <property type="component" value="Unassembled WGS sequence"/>
</dbReference>
<dbReference type="OrthoDB" id="9761577at2"/>
<dbReference type="NCBIfam" id="TIGR02401">
    <property type="entry name" value="trehalose_TreY"/>
    <property type="match status" value="1"/>
</dbReference>
<sequence>MKAPRSTYRLQIHEGYTLTDATEQLDYLRQLGVDWVYLSPILTAEKGSTHGYDVTDPTTVDEPRGGAAALEALATAAHDAGMGVLVDIVPNHQGVATPADNPWWWSVLAEGHSSPYARAFDIDWDANDGRLLLPVLGSASDVQRLQLVDGQLAYYDHRFPVAAGTADDGADAATVHGRQHYELADWRRGDAELNYRRFFSIATLAGVRVEDAEVFDASHAEIRRWVADGLVDGLRIDHPDGLRDPAAYLDALADATGGVYVLVEKILEPGERLPSGWATAGTTGYDALADVDRLFTDPAGEAGLDAVTGAVDWPQLIHGTKRDFADHTLLAETRRLVRELPADTGLDPASAQDALAELLACFPVYRSYLPEDGAAHLHEAAHLAVDHRPDLADVVDVLVGLLQDETQPVARRFQQTSGMVMAKGVEDTAFYRYTRLTSLTEVGADPSVFSIGVDAFHAKMTERAAAWPLAMSALTTHDTKRSEDTRARISVLSEIPDRWAHTFTRLQELVPIPDAPIANLVWQAAVGAWPISRERLRDYALKAAREAGTSTTWTDQDTDFEAALTAAVDAVHDRPEVTRTIEDLVGAIEAPGYRNALAAKLVQLTMPGVPDVYQGTEFWDFSLVDPDNRRPVDYASRATALAELEFAAQPEIGPDGVAKLHVVRTALHARRDRPGLFTGYRPVSVAGTAADHVVAFDRGGDRPGAVTVAIRLPVGLAARGGLGDTVLSLAVPTVDALTGRAVPAGQVRAADVLGDLGIALLLPTGGDPA</sequence>
<dbReference type="Gene3D" id="3.20.20.80">
    <property type="entry name" value="Glycosidases"/>
    <property type="match status" value="1"/>
</dbReference>
<dbReference type="InterPro" id="IPR017853">
    <property type="entry name" value="GH"/>
</dbReference>
<dbReference type="Gene3D" id="1.10.10.470">
    <property type="entry name" value="Maltooligosyl trehalose synthase, domain 4"/>
    <property type="match status" value="1"/>
</dbReference>
<feature type="domain" description="Glycosyl hydrolase family 13 catalytic" evidence="1">
    <location>
        <begin position="11"/>
        <end position="670"/>
    </location>
</feature>
<dbReference type="RefSeq" id="WP_076705502.1">
    <property type="nucleotide sequence ID" value="NZ_MRDE01000078.1"/>
</dbReference>
<dbReference type="AlphaFoldDB" id="A0A1R1L6P1"/>
<comment type="caution">
    <text evidence="2">The sequence shown here is derived from an EMBL/GenBank/DDBJ whole genome shotgun (WGS) entry which is preliminary data.</text>
</comment>
<keyword evidence="3" id="KW-1185">Reference proteome</keyword>
<dbReference type="InterPro" id="IPR012767">
    <property type="entry name" value="Trehalose_TreY"/>
</dbReference>
<gene>
    <name evidence="2" type="ORF">BKD30_13795</name>
</gene>
<evidence type="ECO:0000259" key="1">
    <source>
        <dbReference type="SMART" id="SM00642"/>
    </source>
</evidence>
<dbReference type="InterPro" id="IPR006047">
    <property type="entry name" value="GH13_cat_dom"/>
</dbReference>
<dbReference type="SUPFAM" id="SSF51445">
    <property type="entry name" value="(Trans)glycosidases"/>
    <property type="match status" value="1"/>
</dbReference>
<dbReference type="GO" id="GO:0030980">
    <property type="term" value="P:alpha-glucan catabolic process"/>
    <property type="evidence" value="ECO:0007669"/>
    <property type="project" value="TreeGrafter"/>
</dbReference>
<accession>A0A1R1L6P1</accession>
<dbReference type="PANTHER" id="PTHR10357">
    <property type="entry name" value="ALPHA-AMYLASE FAMILY MEMBER"/>
    <property type="match status" value="1"/>
</dbReference>
<evidence type="ECO:0000313" key="3">
    <source>
        <dbReference type="Proteomes" id="UP000187085"/>
    </source>
</evidence>
<name>A0A1R1L6P1_9MICC</name>
<evidence type="ECO:0000313" key="2">
    <source>
        <dbReference type="EMBL" id="OMH23206.1"/>
    </source>
</evidence>